<keyword evidence="2 5" id="KW-0812">Transmembrane</keyword>
<reference evidence="6 7" key="1">
    <citation type="journal article" date="2013" name="Genome Biol.">
        <title>Genome of Acanthamoeba castellanii highlights extensive lateral gene transfer and early evolution of tyrosine kinase signaling.</title>
        <authorList>
            <person name="Clarke M."/>
            <person name="Lohan A.J."/>
            <person name="Liu B."/>
            <person name="Lagkouvardos I."/>
            <person name="Roy S."/>
            <person name="Zafar N."/>
            <person name="Bertelli C."/>
            <person name="Schilde C."/>
            <person name="Kianianmomeni A."/>
            <person name="Burglin T.R."/>
            <person name="Frech C."/>
            <person name="Turcotte B."/>
            <person name="Kopec K.O."/>
            <person name="Synnott J.M."/>
            <person name="Choo C."/>
            <person name="Paponov I."/>
            <person name="Finkler A."/>
            <person name="Soon Heng Tan C."/>
            <person name="Hutchins A.P."/>
            <person name="Weinmeier T."/>
            <person name="Rattei T."/>
            <person name="Chu J.S."/>
            <person name="Gimenez G."/>
            <person name="Irimia M."/>
            <person name="Rigden D.J."/>
            <person name="Fitzpatrick D.A."/>
            <person name="Lorenzo-Morales J."/>
            <person name="Bateman A."/>
            <person name="Chiu C.H."/>
            <person name="Tang P."/>
            <person name="Hegemann P."/>
            <person name="Fromm H."/>
            <person name="Raoult D."/>
            <person name="Greub G."/>
            <person name="Miranda-Saavedra D."/>
            <person name="Chen N."/>
            <person name="Nash P."/>
            <person name="Ginger M.L."/>
            <person name="Horn M."/>
            <person name="Schaap P."/>
            <person name="Caler L."/>
            <person name="Loftus B."/>
        </authorList>
    </citation>
    <scope>NUCLEOTIDE SEQUENCE [LARGE SCALE GENOMIC DNA]</scope>
    <source>
        <strain evidence="6 7">Neff</strain>
    </source>
</reference>
<dbReference type="STRING" id="1257118.L8H871"/>
<accession>L8H871</accession>
<evidence type="ECO:0000256" key="1">
    <source>
        <dbReference type="ARBA" id="ARBA00004141"/>
    </source>
</evidence>
<proteinExistence type="inferred from homology"/>
<protein>
    <recommendedName>
        <fullName evidence="5">PRA1 family protein</fullName>
    </recommendedName>
</protein>
<evidence type="ECO:0000256" key="5">
    <source>
        <dbReference type="RuleBase" id="RU363107"/>
    </source>
</evidence>
<name>L8H871_ACACF</name>
<dbReference type="AlphaFoldDB" id="L8H871"/>
<keyword evidence="3 5" id="KW-1133">Transmembrane helix</keyword>
<feature type="transmembrane region" description="Helical" evidence="5">
    <location>
        <begin position="40"/>
        <end position="59"/>
    </location>
</feature>
<dbReference type="GO" id="GO:0016020">
    <property type="term" value="C:membrane"/>
    <property type="evidence" value="ECO:0007669"/>
    <property type="project" value="UniProtKB-SubCell"/>
</dbReference>
<evidence type="ECO:0000256" key="3">
    <source>
        <dbReference type="ARBA" id="ARBA00022989"/>
    </source>
</evidence>
<keyword evidence="4 5" id="KW-0472">Membrane</keyword>
<dbReference type="InterPro" id="IPR004895">
    <property type="entry name" value="Prenylated_rab_accept_PRA1"/>
</dbReference>
<evidence type="ECO:0000256" key="4">
    <source>
        <dbReference type="ARBA" id="ARBA00023136"/>
    </source>
</evidence>
<sequence>MSGIKIIIRSWSDFLSTSDVSVPKRADVLSDRIRLNLNHWLGNYLCIVAAFVVLAGYFYPGLFVASVLAALGGAATIFTKDMRLEVGGVAVNELHKYGLTALVSIFSLYWSESFQPLFVTVAIAGILVLVHAAGKDKASLKTRVKTGLDSIKSDVKNELKSH</sequence>
<gene>
    <name evidence="6" type="ORF">ACA1_279040</name>
</gene>
<dbReference type="GeneID" id="14921805"/>
<dbReference type="EMBL" id="KB007908">
    <property type="protein sequence ID" value="ELR20933.1"/>
    <property type="molecule type" value="Genomic_DNA"/>
</dbReference>
<comment type="subcellular location">
    <subcellularLocation>
        <location evidence="1 5">Membrane</location>
        <topology evidence="1 5">Multi-pass membrane protein</topology>
    </subcellularLocation>
</comment>
<keyword evidence="7" id="KW-1185">Reference proteome</keyword>
<organism evidence="6 7">
    <name type="scientific">Acanthamoeba castellanii (strain ATCC 30010 / Neff)</name>
    <dbReference type="NCBI Taxonomy" id="1257118"/>
    <lineage>
        <taxon>Eukaryota</taxon>
        <taxon>Amoebozoa</taxon>
        <taxon>Discosea</taxon>
        <taxon>Longamoebia</taxon>
        <taxon>Centramoebida</taxon>
        <taxon>Acanthamoebidae</taxon>
        <taxon>Acanthamoeba</taxon>
    </lineage>
</organism>
<evidence type="ECO:0000256" key="2">
    <source>
        <dbReference type="ARBA" id="ARBA00022692"/>
    </source>
</evidence>
<feature type="transmembrane region" description="Helical" evidence="5">
    <location>
        <begin position="117"/>
        <end position="134"/>
    </location>
</feature>
<evidence type="ECO:0000313" key="6">
    <source>
        <dbReference type="EMBL" id="ELR20933.1"/>
    </source>
</evidence>
<dbReference type="PANTHER" id="PTHR19317">
    <property type="entry name" value="PRENYLATED RAB ACCEPTOR 1-RELATED"/>
    <property type="match status" value="1"/>
</dbReference>
<dbReference type="Proteomes" id="UP000011083">
    <property type="component" value="Unassembled WGS sequence"/>
</dbReference>
<comment type="similarity">
    <text evidence="5">Belongs to the PRA1 family.</text>
</comment>
<dbReference type="VEuPathDB" id="AmoebaDB:ACA1_279040"/>
<dbReference type="PANTHER" id="PTHR19317:SF0">
    <property type="entry name" value="PRENYLATED RAB ACCEPTOR PROTEIN 1"/>
    <property type="match status" value="1"/>
</dbReference>
<dbReference type="KEGG" id="acan:ACA1_279040"/>
<dbReference type="Pfam" id="PF03208">
    <property type="entry name" value="PRA1"/>
    <property type="match status" value="1"/>
</dbReference>
<dbReference type="RefSeq" id="XP_004344676.1">
    <property type="nucleotide sequence ID" value="XM_004344626.1"/>
</dbReference>
<dbReference type="GO" id="GO:0005794">
    <property type="term" value="C:Golgi apparatus"/>
    <property type="evidence" value="ECO:0007669"/>
    <property type="project" value="TreeGrafter"/>
</dbReference>
<evidence type="ECO:0000313" key="7">
    <source>
        <dbReference type="Proteomes" id="UP000011083"/>
    </source>
</evidence>